<reference evidence="2" key="1">
    <citation type="journal article" date="2014" name="Front. Microbiol.">
        <title>High frequency of phylogenetically diverse reductive dehalogenase-homologous genes in deep subseafloor sedimentary metagenomes.</title>
        <authorList>
            <person name="Kawai M."/>
            <person name="Futagami T."/>
            <person name="Toyoda A."/>
            <person name="Takaki Y."/>
            <person name="Nishi S."/>
            <person name="Hori S."/>
            <person name="Arai W."/>
            <person name="Tsubouchi T."/>
            <person name="Morono Y."/>
            <person name="Uchiyama I."/>
            <person name="Ito T."/>
            <person name="Fujiyama A."/>
            <person name="Inagaki F."/>
            <person name="Takami H."/>
        </authorList>
    </citation>
    <scope>NUCLEOTIDE SEQUENCE</scope>
    <source>
        <strain evidence="2">Expedition CK06-06</strain>
    </source>
</reference>
<dbReference type="GO" id="GO:0016758">
    <property type="term" value="F:hexosyltransferase activity"/>
    <property type="evidence" value="ECO:0007669"/>
    <property type="project" value="UniProtKB-ARBA"/>
</dbReference>
<evidence type="ECO:0000313" key="2">
    <source>
        <dbReference type="EMBL" id="GAH04670.1"/>
    </source>
</evidence>
<dbReference type="InterPro" id="IPR001173">
    <property type="entry name" value="Glyco_trans_2-like"/>
</dbReference>
<dbReference type="Gene3D" id="3.90.550.10">
    <property type="entry name" value="Spore Coat Polysaccharide Biosynthesis Protein SpsA, Chain A"/>
    <property type="match status" value="1"/>
</dbReference>
<feature type="domain" description="Glycosyltransferase 2-like" evidence="1">
    <location>
        <begin position="7"/>
        <end position="134"/>
    </location>
</feature>
<dbReference type="InterPro" id="IPR029044">
    <property type="entry name" value="Nucleotide-diphossugar_trans"/>
</dbReference>
<accession>X1D8P5</accession>
<name>X1D8P5_9ZZZZ</name>
<evidence type="ECO:0000259" key="1">
    <source>
        <dbReference type="Pfam" id="PF00535"/>
    </source>
</evidence>
<dbReference type="AlphaFoldDB" id="X1D8P5"/>
<protein>
    <recommendedName>
        <fullName evidence="1">Glycosyltransferase 2-like domain-containing protein</fullName>
    </recommendedName>
</protein>
<dbReference type="PANTHER" id="PTHR22916:SF3">
    <property type="entry name" value="UDP-GLCNAC:BETAGAL BETA-1,3-N-ACETYLGLUCOSAMINYLTRANSFERASE-LIKE PROTEIN 1"/>
    <property type="match status" value="1"/>
</dbReference>
<feature type="non-terminal residue" evidence="2">
    <location>
        <position position="256"/>
    </location>
</feature>
<proteinExistence type="predicted"/>
<dbReference type="Pfam" id="PF00535">
    <property type="entry name" value="Glycos_transf_2"/>
    <property type="match status" value="1"/>
</dbReference>
<gene>
    <name evidence="2" type="ORF">S01H4_38163</name>
</gene>
<dbReference type="SUPFAM" id="SSF53448">
    <property type="entry name" value="Nucleotide-diphospho-sugar transferases"/>
    <property type="match status" value="1"/>
</dbReference>
<comment type="caution">
    <text evidence="2">The sequence shown here is derived from an EMBL/GenBank/DDBJ whole genome shotgun (WGS) entry which is preliminary data.</text>
</comment>
<dbReference type="EMBL" id="BART01020558">
    <property type="protein sequence ID" value="GAH04670.1"/>
    <property type="molecule type" value="Genomic_DNA"/>
</dbReference>
<organism evidence="2">
    <name type="scientific">marine sediment metagenome</name>
    <dbReference type="NCBI Taxonomy" id="412755"/>
    <lineage>
        <taxon>unclassified sequences</taxon>
        <taxon>metagenomes</taxon>
        <taxon>ecological metagenomes</taxon>
    </lineage>
</organism>
<sequence length="256" mass="28784">MTVPTVSVIIPAYNCGGLVREAAESVRRQSYQDVEVIIVDDGSTDDTPEVIQRIADDWSKVRPVLSWHGGTPVNKNRGIRLARGEWLALLDADDLWLPEKLQRCMDFLAEHPKLSIVYTPMSVMRMDGAPMKGHSKTCHAGWITEKLFKSIFVHDPAVVFHKRVVRACGGLDENIPVGSGHEFWLRVSTSFEFGLIDEPLAVRRWHTTSLTRSNRAAGRVAKAGMLERFYFERGGKDFVPAKEALRRLSRVHYSAG</sequence>
<dbReference type="PANTHER" id="PTHR22916">
    <property type="entry name" value="GLYCOSYLTRANSFERASE"/>
    <property type="match status" value="1"/>
</dbReference>